<dbReference type="Proteomes" id="UP000198827">
    <property type="component" value="Chromosome I"/>
</dbReference>
<accession>A0A1H0LNS4</accession>
<sequence>MKLNTFIERITTYDLERDKQKIMEDLRQLATNRTLLSEHLYTAIQQDGFSTRNSLYGAYAFVLHYNDLFTVRLGFWSPVSSKDESETFIYDLNHTHDFEIYAVGYSGDGYTTVTREILDDAPIQAGKRPVLGEERILKLAPGEILHMRPLYEVHKQLPPTTMSASLSLLIHPQRSVKTEEAWCFDENYVPTYPGIAMHETAFYEETLSMLERG</sequence>
<evidence type="ECO:0000313" key="2">
    <source>
        <dbReference type="Proteomes" id="UP000198827"/>
    </source>
</evidence>
<dbReference type="AlphaFoldDB" id="A0A1H0LNS4"/>
<proteinExistence type="predicted"/>
<dbReference type="EMBL" id="LT629705">
    <property type="protein sequence ID" value="SDO69817.1"/>
    <property type="molecule type" value="Genomic_DNA"/>
</dbReference>
<reference evidence="1 2" key="1">
    <citation type="submission" date="2016-10" db="EMBL/GenBank/DDBJ databases">
        <authorList>
            <person name="de Groot N.N."/>
        </authorList>
    </citation>
    <scope>NUCLEOTIDE SEQUENCE [LARGE SCALE GENOMIC DNA]</scope>
    <source>
        <strain evidence="1 2">CECT 7543</strain>
    </source>
</reference>
<evidence type="ECO:0000313" key="1">
    <source>
        <dbReference type="EMBL" id="SDO69817.1"/>
    </source>
</evidence>
<name>A0A1H0LNS4_9PSED</name>
<protein>
    <submittedName>
        <fullName evidence="1">Uncharacterized protein</fullName>
    </submittedName>
</protein>
<dbReference type="OrthoDB" id="7004303at2"/>
<organism evidence="1 2">
    <name type="scientific">Pseudomonas arsenicoxydans</name>
    <dbReference type="NCBI Taxonomy" id="702115"/>
    <lineage>
        <taxon>Bacteria</taxon>
        <taxon>Pseudomonadati</taxon>
        <taxon>Pseudomonadota</taxon>
        <taxon>Gammaproteobacteria</taxon>
        <taxon>Pseudomonadales</taxon>
        <taxon>Pseudomonadaceae</taxon>
        <taxon>Pseudomonas</taxon>
    </lineage>
</organism>
<dbReference type="RefSeq" id="WP_090182784.1">
    <property type="nucleotide sequence ID" value="NZ_LT629705.1"/>
</dbReference>
<gene>
    <name evidence="1" type="ORF">SAMN04489798_3611</name>
</gene>